<feature type="region of interest" description="Disordered" evidence="1">
    <location>
        <begin position="1"/>
        <end position="62"/>
    </location>
</feature>
<keyword evidence="3" id="KW-1185">Reference proteome</keyword>
<dbReference type="EMBL" id="VUJU01015371">
    <property type="protein sequence ID" value="KAF0694384.1"/>
    <property type="molecule type" value="Genomic_DNA"/>
</dbReference>
<dbReference type="AlphaFoldDB" id="A0A6G0VKU9"/>
<evidence type="ECO:0000256" key="1">
    <source>
        <dbReference type="SAM" id="MobiDB-lite"/>
    </source>
</evidence>
<reference evidence="2 3" key="1">
    <citation type="submission" date="2019-08" db="EMBL/GenBank/DDBJ databases">
        <title>Whole genome of Aphis craccivora.</title>
        <authorList>
            <person name="Voronova N.V."/>
            <person name="Shulinski R.S."/>
            <person name="Bandarenka Y.V."/>
            <person name="Zhorov D.G."/>
            <person name="Warner D."/>
        </authorList>
    </citation>
    <scope>NUCLEOTIDE SEQUENCE [LARGE SCALE GENOMIC DNA]</scope>
    <source>
        <strain evidence="2">180601</strain>
        <tissue evidence="2">Whole Body</tissue>
    </source>
</reference>
<organism evidence="2 3">
    <name type="scientific">Aphis craccivora</name>
    <name type="common">Cowpea aphid</name>
    <dbReference type="NCBI Taxonomy" id="307492"/>
    <lineage>
        <taxon>Eukaryota</taxon>
        <taxon>Metazoa</taxon>
        <taxon>Ecdysozoa</taxon>
        <taxon>Arthropoda</taxon>
        <taxon>Hexapoda</taxon>
        <taxon>Insecta</taxon>
        <taxon>Pterygota</taxon>
        <taxon>Neoptera</taxon>
        <taxon>Paraneoptera</taxon>
        <taxon>Hemiptera</taxon>
        <taxon>Sternorrhyncha</taxon>
        <taxon>Aphidomorpha</taxon>
        <taxon>Aphidoidea</taxon>
        <taxon>Aphididae</taxon>
        <taxon>Aphidini</taxon>
        <taxon>Aphis</taxon>
        <taxon>Aphis</taxon>
    </lineage>
</organism>
<evidence type="ECO:0000313" key="2">
    <source>
        <dbReference type="EMBL" id="KAF0694384.1"/>
    </source>
</evidence>
<feature type="compositionally biased region" description="Polar residues" evidence="1">
    <location>
        <begin position="20"/>
        <end position="33"/>
    </location>
</feature>
<accession>A0A6G0VKU9</accession>
<comment type="caution">
    <text evidence="2">The sequence shown here is derived from an EMBL/GenBank/DDBJ whole genome shotgun (WGS) entry which is preliminary data.</text>
</comment>
<gene>
    <name evidence="2" type="ORF">FWK35_00032532</name>
</gene>
<sequence>WRGTEWPSVLRRQLRRTPSPVRTSVTGGTSLRTNHGVWRRETAIPHPGHGRNLRVPNRNSAN</sequence>
<feature type="non-terminal residue" evidence="2">
    <location>
        <position position="1"/>
    </location>
</feature>
<protein>
    <submittedName>
        <fullName evidence="2">Uncharacterized protein</fullName>
    </submittedName>
</protein>
<proteinExistence type="predicted"/>
<dbReference type="Proteomes" id="UP000478052">
    <property type="component" value="Unassembled WGS sequence"/>
</dbReference>
<name>A0A6G0VKU9_APHCR</name>
<evidence type="ECO:0000313" key="3">
    <source>
        <dbReference type="Proteomes" id="UP000478052"/>
    </source>
</evidence>